<sequence length="86" mass="9792">MIHNKVSSPRTHNLVELINLCKKIDSSFSGFMVQMATLNQYYAPTRYPDAIVGITPEGMPSKELSRKALNYARDIVVFCRDEIDKN</sequence>
<keyword evidence="4" id="KW-1185">Reference proteome</keyword>
<dbReference type="EMBL" id="CDGJ01000081">
    <property type="protein sequence ID" value="CEJ08326.1"/>
    <property type="molecule type" value="Genomic_DNA"/>
</dbReference>
<dbReference type="PROSITE" id="PS50910">
    <property type="entry name" value="HEPN"/>
    <property type="match status" value="1"/>
</dbReference>
<dbReference type="KEGG" id="aacx:DEACI_3113"/>
<evidence type="ECO:0000313" key="3">
    <source>
        <dbReference type="EMBL" id="CEJ08326.1"/>
    </source>
</evidence>
<dbReference type="EMBL" id="LR746496">
    <property type="protein sequence ID" value="CAA7602439.1"/>
    <property type="molecule type" value="Genomic_DNA"/>
</dbReference>
<feature type="domain" description="HEPN" evidence="1">
    <location>
        <begin position="1"/>
        <end position="75"/>
    </location>
</feature>
<accession>A0A8S0W999</accession>
<reference evidence="2" key="2">
    <citation type="submission" date="2020-01" db="EMBL/GenBank/DDBJ databases">
        <authorList>
            <person name="Hornung B."/>
        </authorList>
    </citation>
    <scope>NUCLEOTIDE SEQUENCE</scope>
    <source>
        <strain evidence="2">PacBioINE</strain>
    </source>
</reference>
<evidence type="ECO:0000313" key="2">
    <source>
        <dbReference type="EMBL" id="CAA7602439.1"/>
    </source>
</evidence>
<name>A0A8S0W999_9FIRM</name>
<reference evidence="3" key="1">
    <citation type="submission" date="2014-11" db="EMBL/GenBank/DDBJ databases">
        <authorList>
            <person name="Hornung B.V."/>
        </authorList>
    </citation>
    <scope>NUCLEOTIDE SEQUENCE</scope>
    <source>
        <strain evidence="3">INE</strain>
    </source>
</reference>
<dbReference type="AlphaFoldDB" id="A0A8S0W999"/>
<evidence type="ECO:0000259" key="1">
    <source>
        <dbReference type="PROSITE" id="PS50910"/>
    </source>
</evidence>
<dbReference type="RefSeq" id="WP_240985808.1">
    <property type="nucleotide sequence ID" value="NZ_CDGJ01000081.1"/>
</dbReference>
<dbReference type="InterPro" id="IPR007842">
    <property type="entry name" value="HEPN_dom"/>
</dbReference>
<dbReference type="Proteomes" id="UP000836597">
    <property type="component" value="Chromosome"/>
</dbReference>
<evidence type="ECO:0000313" key="4">
    <source>
        <dbReference type="Proteomes" id="UP001071230"/>
    </source>
</evidence>
<organism evidence="2">
    <name type="scientific">Acididesulfobacillus acetoxydans</name>
    <dbReference type="NCBI Taxonomy" id="1561005"/>
    <lineage>
        <taxon>Bacteria</taxon>
        <taxon>Bacillati</taxon>
        <taxon>Bacillota</taxon>
        <taxon>Clostridia</taxon>
        <taxon>Eubacteriales</taxon>
        <taxon>Peptococcaceae</taxon>
        <taxon>Acididesulfobacillus</taxon>
    </lineage>
</organism>
<dbReference type="Proteomes" id="UP001071230">
    <property type="component" value="Unassembled WGS sequence"/>
</dbReference>
<protein>
    <submittedName>
        <fullName evidence="2 3">HEPN</fullName>
    </submittedName>
</protein>
<gene>
    <name evidence="3" type="ORF">DEACI_2802</name>
    <name evidence="2" type="ORF">DEACI_3113</name>
</gene>
<dbReference type="Pfam" id="PF05168">
    <property type="entry name" value="HEPN"/>
    <property type="match status" value="1"/>
</dbReference>
<proteinExistence type="predicted"/>
<dbReference type="SUPFAM" id="SSF81593">
    <property type="entry name" value="Nucleotidyltransferase substrate binding subunit/domain"/>
    <property type="match status" value="1"/>
</dbReference>
<dbReference type="Gene3D" id="1.20.120.330">
    <property type="entry name" value="Nucleotidyltransferases domain 2"/>
    <property type="match status" value="1"/>
</dbReference>